<comment type="similarity">
    <text evidence="4">Belongs to the HypA/HybF family.</text>
</comment>
<dbReference type="GO" id="GO:0016151">
    <property type="term" value="F:nickel cation binding"/>
    <property type="evidence" value="ECO:0007669"/>
    <property type="project" value="UniProtKB-UniRule"/>
</dbReference>
<dbReference type="PANTHER" id="PTHR34535">
    <property type="entry name" value="HYDROGENASE MATURATION FACTOR HYPA"/>
    <property type="match status" value="1"/>
</dbReference>
<comment type="caution">
    <text evidence="5">The sequence shown here is derived from an EMBL/GenBank/DDBJ whole genome shotgun (WGS) entry which is preliminary data.</text>
</comment>
<dbReference type="GO" id="GO:0051604">
    <property type="term" value="P:protein maturation"/>
    <property type="evidence" value="ECO:0007669"/>
    <property type="project" value="InterPro"/>
</dbReference>
<dbReference type="HAMAP" id="MF_00213">
    <property type="entry name" value="HypA_HybF"/>
    <property type="match status" value="1"/>
</dbReference>
<accession>A0A0W0XIZ5</accession>
<feature type="binding site" evidence="4">
    <location>
        <position position="92"/>
    </location>
    <ligand>
        <name>Zn(2+)</name>
        <dbReference type="ChEBI" id="CHEBI:29105"/>
    </ligand>
</feature>
<dbReference type="PANTHER" id="PTHR34535:SF3">
    <property type="entry name" value="HYDROGENASE MATURATION FACTOR HYPA"/>
    <property type="match status" value="1"/>
</dbReference>
<comment type="function">
    <text evidence="4">Involved in the maturation of [NiFe] hydrogenases. Required for nickel insertion into the metal center of the hydrogenase.</text>
</comment>
<keyword evidence="2 4" id="KW-0479">Metal-binding</keyword>
<evidence type="ECO:0000256" key="3">
    <source>
        <dbReference type="ARBA" id="ARBA00022833"/>
    </source>
</evidence>
<protein>
    <recommendedName>
        <fullName evidence="4">Hydrogenase maturation factor HypA</fullName>
    </recommendedName>
</protein>
<dbReference type="AlphaFoldDB" id="A0A0W0XIZ5"/>
<feature type="binding site" evidence="4">
    <location>
        <position position="73"/>
    </location>
    <ligand>
        <name>Zn(2+)</name>
        <dbReference type="ChEBI" id="CHEBI:29105"/>
    </ligand>
</feature>
<dbReference type="InterPro" id="IPR000688">
    <property type="entry name" value="HypA/HybF"/>
</dbReference>
<dbReference type="GO" id="GO:0008270">
    <property type="term" value="F:zinc ion binding"/>
    <property type="evidence" value="ECO:0007669"/>
    <property type="project" value="UniProtKB-UniRule"/>
</dbReference>
<dbReference type="Proteomes" id="UP000054858">
    <property type="component" value="Unassembled WGS sequence"/>
</dbReference>
<evidence type="ECO:0000313" key="6">
    <source>
        <dbReference type="Proteomes" id="UP000054858"/>
    </source>
</evidence>
<dbReference type="RefSeq" id="WP_025386406.1">
    <property type="nucleotide sequence ID" value="NZ_LCUA01000010.1"/>
</dbReference>
<keyword evidence="1 4" id="KW-0533">Nickel</keyword>
<evidence type="ECO:0000256" key="2">
    <source>
        <dbReference type="ARBA" id="ARBA00022723"/>
    </source>
</evidence>
<evidence type="ECO:0000256" key="1">
    <source>
        <dbReference type="ARBA" id="ARBA00022596"/>
    </source>
</evidence>
<keyword evidence="3 4" id="KW-0862">Zinc</keyword>
<feature type="binding site" evidence="4">
    <location>
        <position position="89"/>
    </location>
    <ligand>
        <name>Zn(2+)</name>
        <dbReference type="ChEBI" id="CHEBI:29105"/>
    </ligand>
</feature>
<feature type="binding site" evidence="4">
    <location>
        <position position="76"/>
    </location>
    <ligand>
        <name>Zn(2+)</name>
        <dbReference type="ChEBI" id="CHEBI:29105"/>
    </ligand>
</feature>
<organism evidence="5 6">
    <name type="scientific">Legionella oakridgensis</name>
    <dbReference type="NCBI Taxonomy" id="29423"/>
    <lineage>
        <taxon>Bacteria</taxon>
        <taxon>Pseudomonadati</taxon>
        <taxon>Pseudomonadota</taxon>
        <taxon>Gammaproteobacteria</taxon>
        <taxon>Legionellales</taxon>
        <taxon>Legionellaceae</taxon>
        <taxon>Legionella</taxon>
    </lineage>
</organism>
<dbReference type="NCBIfam" id="TIGR00100">
    <property type="entry name" value="hypA"/>
    <property type="match status" value="1"/>
</dbReference>
<proteinExistence type="inferred from homology"/>
<dbReference type="EMBL" id="LNYP01000002">
    <property type="protein sequence ID" value="KTD44573.1"/>
    <property type="molecule type" value="Genomic_DNA"/>
</dbReference>
<dbReference type="PATRIC" id="fig|29423.5.peg.89"/>
<reference evidence="5 6" key="1">
    <citation type="submission" date="2015-11" db="EMBL/GenBank/DDBJ databases">
        <title>Genomic analysis of 38 Legionella species identifies large and diverse effector repertoires.</title>
        <authorList>
            <person name="Burstein D."/>
            <person name="Amaro F."/>
            <person name="Zusman T."/>
            <person name="Lifshitz Z."/>
            <person name="Cohen O."/>
            <person name="Gilbert J.A."/>
            <person name="Pupko T."/>
            <person name="Shuman H.A."/>
            <person name="Segal G."/>
        </authorList>
    </citation>
    <scope>NUCLEOTIDE SEQUENCE [LARGE SCALE GENOMIC DNA]</scope>
    <source>
        <strain evidence="5 6">Oak Ridge-10</strain>
    </source>
</reference>
<dbReference type="Pfam" id="PF01155">
    <property type="entry name" value="HypA"/>
    <property type="match status" value="1"/>
</dbReference>
<feature type="binding site" evidence="4">
    <location>
        <position position="2"/>
    </location>
    <ligand>
        <name>Ni(2+)</name>
        <dbReference type="ChEBI" id="CHEBI:49786"/>
    </ligand>
</feature>
<dbReference type="PIRSF" id="PIRSF004761">
    <property type="entry name" value="Hydrgn_mat_HypA"/>
    <property type="match status" value="1"/>
</dbReference>
<evidence type="ECO:0000313" key="5">
    <source>
        <dbReference type="EMBL" id="KTD44573.1"/>
    </source>
</evidence>
<gene>
    <name evidence="4 5" type="primary">hypA</name>
    <name evidence="5" type="ORF">Loak_0084</name>
</gene>
<evidence type="ECO:0000256" key="4">
    <source>
        <dbReference type="HAMAP-Rule" id="MF_00213"/>
    </source>
</evidence>
<name>A0A0W0XIZ5_9GAMM</name>
<dbReference type="Gene3D" id="3.30.2320.80">
    <property type="match status" value="1"/>
</dbReference>
<sequence>MHELSLCKNILEIIKQHVSGREGGRVKKICLEIGALTAVDHAALRFGFEVVSQGSMAEQAVLDIIEVQGMAICDSCQQRITIQNYYDSCTRCGHWQLTVMAGEELRVKYMEME</sequence>